<keyword evidence="3" id="KW-0732">Signal</keyword>
<organism evidence="4 5">
    <name type="scientific">Nocardioides kribbensis</name>
    <dbReference type="NCBI Taxonomy" id="305517"/>
    <lineage>
        <taxon>Bacteria</taxon>
        <taxon>Bacillati</taxon>
        <taxon>Actinomycetota</taxon>
        <taxon>Actinomycetes</taxon>
        <taxon>Propionibacteriales</taxon>
        <taxon>Nocardioidaceae</taxon>
        <taxon>Nocardioides</taxon>
    </lineage>
</organism>
<dbReference type="RefSeq" id="WP_349803399.1">
    <property type="nucleotide sequence ID" value="NZ_JBEGDP010000001.1"/>
</dbReference>
<evidence type="ECO:0000256" key="3">
    <source>
        <dbReference type="SAM" id="SignalP"/>
    </source>
</evidence>
<reference evidence="4 5" key="1">
    <citation type="submission" date="2024-02" db="EMBL/GenBank/DDBJ databases">
        <title>Full genome sequence of Nocardioides kribbensis.</title>
        <authorList>
            <person name="Poletto B.L."/>
            <person name="Silva G."/>
            <person name="Galante D."/>
            <person name="Campos K.R."/>
            <person name="Santos M.B.N."/>
            <person name="Sacchi C.T."/>
        </authorList>
    </citation>
    <scope>NUCLEOTIDE SEQUENCE [LARGE SCALE GENOMIC DNA]</scope>
    <source>
        <strain evidence="4 5">O4R</strain>
    </source>
</reference>
<feature type="transmembrane region" description="Helical" evidence="2">
    <location>
        <begin position="37"/>
        <end position="55"/>
    </location>
</feature>
<feature type="signal peptide" evidence="3">
    <location>
        <begin position="1"/>
        <end position="21"/>
    </location>
</feature>
<gene>
    <name evidence="4" type="ORF">V6R90_00320</name>
</gene>
<evidence type="ECO:0000256" key="1">
    <source>
        <dbReference type="SAM" id="MobiDB-lite"/>
    </source>
</evidence>
<evidence type="ECO:0000313" key="4">
    <source>
        <dbReference type="EMBL" id="MEQ7845702.1"/>
    </source>
</evidence>
<feature type="chain" id="PRO_5047300809" description="MFS transporter" evidence="3">
    <location>
        <begin position="22"/>
        <end position="89"/>
    </location>
</feature>
<name>A0ABV1NT76_9ACTN</name>
<feature type="compositionally biased region" description="Low complexity" evidence="1">
    <location>
        <begin position="60"/>
        <end position="78"/>
    </location>
</feature>
<dbReference type="EMBL" id="JBEGDP010000001">
    <property type="protein sequence ID" value="MEQ7845702.1"/>
    <property type="molecule type" value="Genomic_DNA"/>
</dbReference>
<proteinExistence type="predicted"/>
<feature type="region of interest" description="Disordered" evidence="1">
    <location>
        <begin position="60"/>
        <end position="89"/>
    </location>
</feature>
<comment type="caution">
    <text evidence="4">The sequence shown here is derived from an EMBL/GenBank/DDBJ whole genome shotgun (WGS) entry which is preliminary data.</text>
</comment>
<protein>
    <recommendedName>
        <fullName evidence="6">MFS transporter</fullName>
    </recommendedName>
</protein>
<keyword evidence="2" id="KW-0472">Membrane</keyword>
<feature type="compositionally biased region" description="Basic and acidic residues" evidence="1">
    <location>
        <begin position="79"/>
        <end position="89"/>
    </location>
</feature>
<accession>A0ABV1NT76</accession>
<keyword evidence="2" id="KW-0812">Transmembrane</keyword>
<keyword evidence="5" id="KW-1185">Reference proteome</keyword>
<sequence length="89" mass="8564">MAITLAATALLPTLAASSASASEDTGGGSAGGFGWSFLIPAAVIGLVMLGALLATRVGRAAGPDSAPDAAEPAEPAGGDVERTREDPTV</sequence>
<evidence type="ECO:0008006" key="6">
    <source>
        <dbReference type="Google" id="ProtNLM"/>
    </source>
</evidence>
<evidence type="ECO:0000256" key="2">
    <source>
        <dbReference type="SAM" id="Phobius"/>
    </source>
</evidence>
<dbReference type="Proteomes" id="UP001482520">
    <property type="component" value="Unassembled WGS sequence"/>
</dbReference>
<keyword evidence="2" id="KW-1133">Transmembrane helix</keyword>
<evidence type="ECO:0000313" key="5">
    <source>
        <dbReference type="Proteomes" id="UP001482520"/>
    </source>
</evidence>